<gene>
    <name evidence="1" type="ordered locus">HTH_0281</name>
</gene>
<dbReference type="eggNOG" id="COG0675">
    <property type="taxonomic scope" value="Bacteria"/>
</dbReference>
<organism evidence="1 2">
    <name type="scientific">Hydrogenobacter thermophilus (strain DSM 6534 / IAM 12695 / TK-6)</name>
    <dbReference type="NCBI Taxonomy" id="608538"/>
    <lineage>
        <taxon>Bacteria</taxon>
        <taxon>Pseudomonadati</taxon>
        <taxon>Aquificota</taxon>
        <taxon>Aquificia</taxon>
        <taxon>Aquificales</taxon>
        <taxon>Aquificaceae</taxon>
        <taxon>Hydrogenobacter</taxon>
    </lineage>
</organism>
<proteinExistence type="predicted"/>
<name>D3DFZ6_HYDTT</name>
<dbReference type="KEGG" id="hth:HTH_0281"/>
<accession>D3DFZ6</accession>
<reference evidence="1 2" key="1">
    <citation type="journal article" date="2010" name="J. Bacteriol.">
        <title>Complete genome sequence of the thermophilic, obligately chemolithoautotrophic hydrogen-oxidizing bacterium Hydrogenobacter thermophilus TK-6.</title>
        <authorList>
            <person name="Arai H."/>
            <person name="Kanbe H."/>
            <person name="Ishii M."/>
            <person name="Igarashi Y."/>
        </authorList>
    </citation>
    <scope>NUCLEOTIDE SEQUENCE [LARGE SCALE GENOMIC DNA]</scope>
    <source>
        <strain evidence="2">DSM 6534 / IAM 12695 / TK-6 [Tokyo]</strain>
    </source>
</reference>
<dbReference type="AlphaFoldDB" id="D3DFZ6"/>
<protein>
    <submittedName>
        <fullName evidence="1">Transposase-like</fullName>
    </submittedName>
</protein>
<dbReference type="Proteomes" id="UP000002574">
    <property type="component" value="Chromosome"/>
</dbReference>
<evidence type="ECO:0000313" key="1">
    <source>
        <dbReference type="EMBL" id="BAI68748.1"/>
    </source>
</evidence>
<keyword evidence="2" id="KW-1185">Reference proteome</keyword>
<evidence type="ECO:0000313" key="2">
    <source>
        <dbReference type="Proteomes" id="UP000002574"/>
    </source>
</evidence>
<dbReference type="RefSeq" id="WP_012962931.1">
    <property type="nucleotide sequence ID" value="NC_013799.1"/>
</dbReference>
<sequence>MLTLQCKLILDKKDKKKLLDIMRVQSSAVRYAYNRLLESNNPKSLHTFNTITKQLQETFKLLERNQNPRKIIFRGRELFEKLQKRRIKGSL</sequence>
<dbReference type="EMBL" id="AP011112">
    <property type="protein sequence ID" value="BAI68748.1"/>
    <property type="molecule type" value="Genomic_DNA"/>
</dbReference>
<dbReference type="STRING" id="608538.HTH_0281"/>
<dbReference type="KEGG" id="hte:Hydth_0278"/>